<protein>
    <recommendedName>
        <fullName evidence="1">4Fe-4S Wbl-type domain-containing protein</fullName>
    </recommendedName>
</protein>
<evidence type="ECO:0000313" key="3">
    <source>
        <dbReference type="Proteomes" id="UP000603463"/>
    </source>
</evidence>
<dbReference type="Pfam" id="PF02467">
    <property type="entry name" value="Whib"/>
    <property type="match status" value="1"/>
</dbReference>
<evidence type="ECO:0000259" key="1">
    <source>
        <dbReference type="PROSITE" id="PS51674"/>
    </source>
</evidence>
<name>A0A9Q5EWT7_RHOHA</name>
<dbReference type="Proteomes" id="UP000603463">
    <property type="component" value="Unassembled WGS sequence"/>
</dbReference>
<dbReference type="InterPro" id="IPR034768">
    <property type="entry name" value="4FE4S_WBL"/>
</dbReference>
<sequence>MKFTPYDREWMIDAKCRGTHDPTLYESDNRGDGQREAAIALCGDCPAFVECARYALSTESPRGMIWASVPVPEMPDSAGYREAIRVLEIIASLPTRDEI</sequence>
<organism evidence="2 3">
    <name type="scientific">Rhodococcus hoagii</name>
    <name type="common">Corynebacterium equii</name>
    <dbReference type="NCBI Taxonomy" id="43767"/>
    <lineage>
        <taxon>Bacteria</taxon>
        <taxon>Bacillati</taxon>
        <taxon>Actinomycetota</taxon>
        <taxon>Actinomycetes</taxon>
        <taxon>Mycobacteriales</taxon>
        <taxon>Nocardiaceae</taxon>
        <taxon>Prescottella</taxon>
    </lineage>
</organism>
<accession>A0A9Q5EWT7</accession>
<dbReference type="EMBL" id="WVBC01000002">
    <property type="protein sequence ID" value="NKT77311.1"/>
    <property type="molecule type" value="Genomic_DNA"/>
</dbReference>
<feature type="domain" description="4Fe-4S Wbl-type" evidence="1">
    <location>
        <begin position="15"/>
        <end position="76"/>
    </location>
</feature>
<proteinExistence type="predicted"/>
<reference evidence="2" key="1">
    <citation type="journal article" date="2020" name="Environ. Microbiol.">
        <title>The novel and transferable erm(51) gene confers Macrolides, Lincosamides, and Streptogramins B (MLSB) resistance to clonal Rhodococcus equi in the environment.</title>
        <authorList>
            <person name="Huber L."/>
            <person name="Giguere S."/>
            <person name="Slovis N.M."/>
            <person name="Alvarez-Narvaez S."/>
            <person name="Hart K.A."/>
            <person name="Greiter M."/>
            <person name="Morris E.R.A."/>
            <person name="Cohen N.D."/>
        </authorList>
    </citation>
    <scope>NUCLEOTIDE SEQUENCE</scope>
    <source>
        <strain evidence="2">Lh_116_1</strain>
    </source>
</reference>
<evidence type="ECO:0000313" key="2">
    <source>
        <dbReference type="EMBL" id="NKT77311.1"/>
    </source>
</evidence>
<dbReference type="AlphaFoldDB" id="A0A9Q5EWT7"/>
<gene>
    <name evidence="2" type="ORF">GS882_03660</name>
</gene>
<dbReference type="PROSITE" id="PS51674">
    <property type="entry name" value="4FE4S_WBL"/>
    <property type="match status" value="1"/>
</dbReference>
<comment type="caution">
    <text evidence="2">The sequence shown here is derived from an EMBL/GenBank/DDBJ whole genome shotgun (WGS) entry which is preliminary data.</text>
</comment>